<evidence type="ECO:0000313" key="1">
    <source>
        <dbReference type="EMBL" id="CAM9823597.1"/>
    </source>
</evidence>
<organism evidence="1 2">
    <name type="scientific">Rangifer tarandus platyrhynchus</name>
    <name type="common">Svalbard reindeer</name>
    <dbReference type="NCBI Taxonomy" id="3082113"/>
    <lineage>
        <taxon>Eukaryota</taxon>
        <taxon>Metazoa</taxon>
        <taxon>Chordata</taxon>
        <taxon>Craniata</taxon>
        <taxon>Vertebrata</taxon>
        <taxon>Euteleostomi</taxon>
        <taxon>Mammalia</taxon>
        <taxon>Eutheria</taxon>
        <taxon>Laurasiatheria</taxon>
        <taxon>Artiodactyla</taxon>
        <taxon>Ruminantia</taxon>
        <taxon>Pecora</taxon>
        <taxon>Cervidae</taxon>
        <taxon>Odocoileinae</taxon>
        <taxon>Rangifer</taxon>
    </lineage>
</organism>
<dbReference type="EMBL" id="OX596102">
    <property type="protein sequence ID" value="CAM9823597.1"/>
    <property type="molecule type" value="Genomic_DNA"/>
</dbReference>
<accession>A0AC59YMD5</accession>
<name>A0AC59YMD5_RANTA</name>
<evidence type="ECO:0000313" key="2">
    <source>
        <dbReference type="Proteomes" id="UP001162501"/>
    </source>
</evidence>
<sequence>MRWAQRWDGGDGAAGPRRHTPSRRSAVGLRDQCRHFQQFSCFALLVPRVSLDAVRGACDLAICLLFENLSLVVTMATSKVTVGQTGIMSCLNFL</sequence>
<protein>
    <submittedName>
        <fullName evidence="1">Uncharacterized protein</fullName>
    </submittedName>
</protein>
<reference evidence="1" key="1">
    <citation type="submission" date="2023-05" db="EMBL/GenBank/DDBJ databases">
        <authorList>
            <consortium name="ELIXIR-Norway"/>
        </authorList>
    </citation>
    <scope>NUCLEOTIDE SEQUENCE</scope>
</reference>
<gene>
    <name evidence="1" type="ORF">MRATA1EN22A_LOCUS7967</name>
</gene>
<reference evidence="1" key="2">
    <citation type="submission" date="2025-03" db="EMBL/GenBank/DDBJ databases">
        <authorList>
            <consortium name="ELIXIR-Norway"/>
            <consortium name="Elixir Norway"/>
        </authorList>
    </citation>
    <scope>NUCLEOTIDE SEQUENCE</scope>
</reference>
<proteinExistence type="predicted"/>
<dbReference type="Proteomes" id="UP001162501">
    <property type="component" value="Chromosome 18"/>
</dbReference>